<keyword evidence="7 16" id="KW-0479">Metal-binding</keyword>
<keyword evidence="3 16" id="KW-1003">Cell membrane</keyword>
<dbReference type="PANTHER" id="PTHR43743">
    <property type="entry name" value="POTASSIUM-TRANSPORTING ATPASE ATP-BINDING SUBUNIT"/>
    <property type="match status" value="1"/>
</dbReference>
<keyword evidence="20" id="KW-1185">Reference proteome</keyword>
<evidence type="ECO:0000256" key="14">
    <source>
        <dbReference type="ARBA" id="ARBA00023065"/>
    </source>
</evidence>
<dbReference type="CDD" id="cd02078">
    <property type="entry name" value="P-type_ATPase_K"/>
    <property type="match status" value="1"/>
</dbReference>
<dbReference type="GO" id="GO:0005524">
    <property type="term" value="F:ATP binding"/>
    <property type="evidence" value="ECO:0007669"/>
    <property type="project" value="UniProtKB-KW"/>
</dbReference>
<organism evidence="19 20">
    <name type="scientific">Sphingobacterium mizutaii NBRC 14946 = DSM 11724</name>
    <dbReference type="NCBI Taxonomy" id="1220576"/>
    <lineage>
        <taxon>Bacteria</taxon>
        <taxon>Pseudomonadati</taxon>
        <taxon>Bacteroidota</taxon>
        <taxon>Sphingobacteriia</taxon>
        <taxon>Sphingobacteriales</taxon>
        <taxon>Sphingobacteriaceae</taxon>
        <taxon>Sphingobacterium</taxon>
    </lineage>
</organism>
<comment type="catalytic activity">
    <reaction evidence="16">
        <text>K(+)(out) + ATP + H2O = K(+)(in) + ADP + phosphate + H(+)</text>
        <dbReference type="Rhea" id="RHEA:16777"/>
        <dbReference type="ChEBI" id="CHEBI:15377"/>
        <dbReference type="ChEBI" id="CHEBI:15378"/>
        <dbReference type="ChEBI" id="CHEBI:29103"/>
        <dbReference type="ChEBI" id="CHEBI:30616"/>
        <dbReference type="ChEBI" id="CHEBI:43474"/>
        <dbReference type="ChEBI" id="CHEBI:456216"/>
        <dbReference type="EC" id="7.2.2.6"/>
    </reaction>
</comment>
<keyword evidence="4 16" id="KW-0633">Potassium transport</keyword>
<evidence type="ECO:0000256" key="6">
    <source>
        <dbReference type="ARBA" id="ARBA00022692"/>
    </source>
</evidence>
<dbReference type="InterPro" id="IPR006391">
    <property type="entry name" value="P-type_ATPase_bsu_IA"/>
</dbReference>
<gene>
    <name evidence="16 19" type="primary">kdpB</name>
    <name evidence="19" type="ORF">SMI01S_14250</name>
</gene>
<dbReference type="NCBIfam" id="TIGR01494">
    <property type="entry name" value="ATPase_P-type"/>
    <property type="match status" value="1"/>
</dbReference>
<dbReference type="SFLD" id="SFLDS00003">
    <property type="entry name" value="Haloacid_Dehalogenase"/>
    <property type="match status" value="1"/>
</dbReference>
<keyword evidence="12 16" id="KW-1278">Translocase</keyword>
<evidence type="ECO:0000256" key="10">
    <source>
        <dbReference type="ARBA" id="ARBA00022842"/>
    </source>
</evidence>
<dbReference type="PRINTS" id="PR00119">
    <property type="entry name" value="CATATPASE"/>
</dbReference>
<protein>
    <recommendedName>
        <fullName evidence="16">Potassium-transporting ATPase ATP-binding subunit</fullName>
        <ecNumber evidence="16">7.2.2.6</ecNumber>
    </recommendedName>
    <alternativeName>
        <fullName evidence="16">ATP phosphohydrolase [potassium-transporting] B chain</fullName>
    </alternativeName>
    <alternativeName>
        <fullName evidence="16">Potassium-binding and translocating subunit B</fullName>
    </alternativeName>
    <alternativeName>
        <fullName evidence="16">Potassium-translocating ATPase B chain</fullName>
    </alternativeName>
</protein>
<keyword evidence="6 16" id="KW-0812">Transmembrane</keyword>
<name>A0ABQ0W1K0_9SPHI</name>
<evidence type="ECO:0000256" key="2">
    <source>
        <dbReference type="ARBA" id="ARBA00022448"/>
    </source>
</evidence>
<feature type="domain" description="P-type ATPase A" evidence="18">
    <location>
        <begin position="115"/>
        <end position="205"/>
    </location>
</feature>
<keyword evidence="13 16" id="KW-1133">Transmembrane helix</keyword>
<feature type="transmembrane region" description="Helical" evidence="16">
    <location>
        <begin position="608"/>
        <end position="629"/>
    </location>
</feature>
<comment type="function">
    <text evidence="16">Part of the high-affinity ATP-driven potassium transport (or Kdp) system, which catalyzes the hydrolysis of ATP coupled with the electrogenic transport of potassium into the cytoplasm. This subunit is responsible for energy coupling to the transport system and for the release of the potassium ions to the cytoplasm.</text>
</comment>
<evidence type="ECO:0000256" key="4">
    <source>
        <dbReference type="ARBA" id="ARBA00022538"/>
    </source>
</evidence>
<dbReference type="InterPro" id="IPR023298">
    <property type="entry name" value="ATPase_P-typ_TM_dom_sf"/>
</dbReference>
<dbReference type="InterPro" id="IPR023214">
    <property type="entry name" value="HAD_sf"/>
</dbReference>
<keyword evidence="14 16" id="KW-0406">Ion transport</keyword>
<comment type="subcellular location">
    <subcellularLocation>
        <location evidence="16">Cell membrane</location>
        <topology evidence="16">Multi-pass membrane protein</topology>
    </subcellularLocation>
    <subcellularLocation>
        <location evidence="1">Membrane</location>
    </subcellularLocation>
</comment>
<evidence type="ECO:0000256" key="16">
    <source>
        <dbReference type="HAMAP-Rule" id="MF_00285"/>
    </source>
</evidence>
<dbReference type="HAMAP" id="MF_00285">
    <property type="entry name" value="KdpB"/>
    <property type="match status" value="1"/>
</dbReference>
<evidence type="ECO:0000313" key="19">
    <source>
        <dbReference type="EMBL" id="GEM67819.1"/>
    </source>
</evidence>
<evidence type="ECO:0000256" key="17">
    <source>
        <dbReference type="SAM" id="MobiDB-lite"/>
    </source>
</evidence>
<dbReference type="NCBIfam" id="TIGR01497">
    <property type="entry name" value="kdpB"/>
    <property type="match status" value="1"/>
</dbReference>
<keyword evidence="11 16" id="KW-0630">Potassium</keyword>
<dbReference type="Gene3D" id="3.40.1110.10">
    <property type="entry name" value="Calcium-transporting ATPase, cytoplasmic domain N"/>
    <property type="match status" value="1"/>
</dbReference>
<dbReference type="Pfam" id="PF00702">
    <property type="entry name" value="Hydrolase"/>
    <property type="match status" value="1"/>
</dbReference>
<accession>A0ABQ0W1K0</accession>
<dbReference type="PANTHER" id="PTHR43743:SF1">
    <property type="entry name" value="POTASSIUM-TRANSPORTING ATPASE ATP-BINDING SUBUNIT"/>
    <property type="match status" value="1"/>
</dbReference>
<dbReference type="SFLD" id="SFLDG00002">
    <property type="entry name" value="C1.7:_P-type_atpase_like"/>
    <property type="match status" value="1"/>
</dbReference>
<evidence type="ECO:0000256" key="12">
    <source>
        <dbReference type="ARBA" id="ARBA00022967"/>
    </source>
</evidence>
<evidence type="ECO:0000256" key="7">
    <source>
        <dbReference type="ARBA" id="ARBA00022723"/>
    </source>
</evidence>
<keyword evidence="10 16" id="KW-0460">Magnesium</keyword>
<reference evidence="19 20" key="1">
    <citation type="submission" date="2019-07" db="EMBL/GenBank/DDBJ databases">
        <title>Whole genome shotgun sequence of Sphingobacterium mizutaii NBRC 14946.</title>
        <authorList>
            <person name="Hosoyama A."/>
            <person name="Uohara A."/>
            <person name="Ohji S."/>
            <person name="Ichikawa N."/>
        </authorList>
    </citation>
    <scope>NUCLEOTIDE SEQUENCE [LARGE SCALE GENOMIC DNA]</scope>
    <source>
        <strain evidence="19 20">NBRC 14946</strain>
    </source>
</reference>
<keyword evidence="5 16" id="KW-0597">Phosphoprotein</keyword>
<feature type="region of interest" description="Disordered" evidence="17">
    <location>
        <begin position="97"/>
        <end position="118"/>
    </location>
</feature>
<evidence type="ECO:0000256" key="11">
    <source>
        <dbReference type="ARBA" id="ARBA00022958"/>
    </source>
</evidence>
<dbReference type="InterPro" id="IPR023299">
    <property type="entry name" value="ATPase_P-typ_cyto_dom_N"/>
</dbReference>
<feature type="transmembrane region" description="Helical" evidence="16">
    <location>
        <begin position="649"/>
        <end position="672"/>
    </location>
</feature>
<feature type="transmembrane region" description="Helical" evidence="16">
    <location>
        <begin position="38"/>
        <end position="59"/>
    </location>
</feature>
<proteinExistence type="inferred from homology"/>
<dbReference type="InterPro" id="IPR044492">
    <property type="entry name" value="P_typ_ATPase_HD_dom"/>
</dbReference>
<feature type="binding site" evidence="16">
    <location>
        <position position="515"/>
    </location>
    <ligand>
        <name>Mg(2+)</name>
        <dbReference type="ChEBI" id="CHEBI:18420"/>
    </ligand>
</feature>
<dbReference type="EMBL" id="BJXH01000009">
    <property type="protein sequence ID" value="GEM67819.1"/>
    <property type="molecule type" value="Genomic_DNA"/>
</dbReference>
<dbReference type="SFLD" id="SFLDF00027">
    <property type="entry name" value="p-type_atpase"/>
    <property type="match status" value="1"/>
</dbReference>
<evidence type="ECO:0000256" key="1">
    <source>
        <dbReference type="ARBA" id="ARBA00004370"/>
    </source>
</evidence>
<dbReference type="EC" id="7.2.2.6" evidence="16"/>
<feature type="compositionally biased region" description="Basic and acidic residues" evidence="17">
    <location>
        <begin position="97"/>
        <end position="116"/>
    </location>
</feature>
<dbReference type="InterPro" id="IPR036412">
    <property type="entry name" value="HAD-like_sf"/>
</dbReference>
<feature type="transmembrane region" description="Helical" evidence="16">
    <location>
        <begin position="216"/>
        <end position="239"/>
    </location>
</feature>
<dbReference type="PROSITE" id="PS00154">
    <property type="entry name" value="ATPASE_E1_E2"/>
    <property type="match status" value="1"/>
</dbReference>
<feature type="transmembrane region" description="Helical" evidence="16">
    <location>
        <begin position="577"/>
        <end position="596"/>
    </location>
</feature>
<feature type="binding site" evidence="16">
    <location>
        <position position="388"/>
    </location>
    <ligand>
        <name>ATP</name>
        <dbReference type="ChEBI" id="CHEBI:30616"/>
    </ligand>
</feature>
<evidence type="ECO:0000259" key="18">
    <source>
        <dbReference type="Pfam" id="PF00122"/>
    </source>
</evidence>
<feature type="binding site" evidence="16">
    <location>
        <begin position="370"/>
        <end position="377"/>
    </location>
    <ligand>
        <name>ATP</name>
        <dbReference type="ChEBI" id="CHEBI:30616"/>
    </ligand>
</feature>
<dbReference type="InterPro" id="IPR018303">
    <property type="entry name" value="ATPase_P-typ_P_site"/>
</dbReference>
<sequence>MRIKMKSNNPFFDTELLKVAFKQAFIKLNPKEMLRNPVMFTVEVCTVVMLVVCIAILLGDQSQGSFGYNFIVFLILLLTLLFANFAESLAEARGKAQADSLRKTREETPAKLKDGRTIPSSQLQKGDVFVCAAGDIIASDGEIIEGLATIDESAITGESAPVIREAGGDRSSVTGGTKVLSDEIVVLVTATAGESFLDKMIALVEGAKRQKTPNEIALTILLAGFTLVFILVCVTLKPFADYSNVPISIAAFIALFVCLIPTTIGGLLSAIGIAGMDRALRANVLTKSGRAVETAGDVDVLLLDKTGTITIGNRKATKFYPAAGVDSTELIRAASLSSMSDETPEGKSIVELAGLDLAPYRLQESKFIKFTAETRCSGLDIANQRIRKGATDAIKRLVETAGNQFPDDVVKVVESISGNGGTPLVVSENEKALGVVELQDIIKPGISERFERLRKMGIKTVMVTGDNPLTAEYIAKKAGVDDFIAEAKPEDKMNYIRREQGEGKLVAMMGDGTNDAPALAQADVGVAMNSGTQAAKEAGNMVDLDNDPTKLIEVVEIGKQLLMTRGTLTTFSIANDVAKYFAIIPALFVAMIPALAPLNIMKLSSPESAILSAIIFNAILIPMLIPLALKGVAYKPIGASALLRRNIFIYGFGGLIVPFIGIKLIDLLLSVFI</sequence>
<dbReference type="SUPFAM" id="SSF81665">
    <property type="entry name" value="Calcium ATPase, transmembrane domain M"/>
    <property type="match status" value="1"/>
</dbReference>
<evidence type="ECO:0000256" key="5">
    <source>
        <dbReference type="ARBA" id="ARBA00022553"/>
    </source>
</evidence>
<dbReference type="PROSITE" id="PS01229">
    <property type="entry name" value="COF_2"/>
    <property type="match status" value="1"/>
</dbReference>
<evidence type="ECO:0000256" key="15">
    <source>
        <dbReference type="ARBA" id="ARBA00023136"/>
    </source>
</evidence>
<keyword evidence="2 16" id="KW-0813">Transport</keyword>
<comment type="similarity">
    <text evidence="16">Belongs to the cation transport ATPase (P-type) (TC 3.A.3) family. Type IA subfamily.</text>
</comment>
<comment type="subunit">
    <text evidence="16">The system is composed of three essential subunits: KdpA, KdpB and KdpC.</text>
</comment>
<dbReference type="Pfam" id="PF00122">
    <property type="entry name" value="E1-E2_ATPase"/>
    <property type="match status" value="1"/>
</dbReference>
<dbReference type="InterPro" id="IPR059000">
    <property type="entry name" value="ATPase_P-type_domA"/>
</dbReference>
<keyword evidence="15 16" id="KW-0472">Membrane</keyword>
<feature type="binding site" evidence="16">
    <location>
        <position position="345"/>
    </location>
    <ligand>
        <name>ATP</name>
        <dbReference type="ChEBI" id="CHEBI:30616"/>
    </ligand>
</feature>
<evidence type="ECO:0000256" key="13">
    <source>
        <dbReference type="ARBA" id="ARBA00022989"/>
    </source>
</evidence>
<feature type="transmembrane region" description="Helical" evidence="16">
    <location>
        <begin position="245"/>
        <end position="271"/>
    </location>
</feature>
<feature type="transmembrane region" description="Helical" evidence="16">
    <location>
        <begin position="65"/>
        <end position="86"/>
    </location>
</feature>
<dbReference type="SUPFAM" id="SSF56784">
    <property type="entry name" value="HAD-like"/>
    <property type="match status" value="1"/>
</dbReference>
<dbReference type="InterPro" id="IPR008250">
    <property type="entry name" value="ATPase_P-typ_transduc_dom_A_sf"/>
</dbReference>
<dbReference type="InterPro" id="IPR001757">
    <property type="entry name" value="P_typ_ATPase"/>
</dbReference>
<evidence type="ECO:0000256" key="8">
    <source>
        <dbReference type="ARBA" id="ARBA00022741"/>
    </source>
</evidence>
<evidence type="ECO:0000256" key="3">
    <source>
        <dbReference type="ARBA" id="ARBA00022475"/>
    </source>
</evidence>
<feature type="active site" description="4-aspartylphosphate intermediate" evidence="16">
    <location>
        <position position="304"/>
    </location>
</feature>
<dbReference type="Proteomes" id="UP000321676">
    <property type="component" value="Unassembled WGS sequence"/>
</dbReference>
<feature type="binding site" evidence="16">
    <location>
        <position position="341"/>
    </location>
    <ligand>
        <name>ATP</name>
        <dbReference type="ChEBI" id="CHEBI:30616"/>
    </ligand>
</feature>
<keyword evidence="9 16" id="KW-0067">ATP-binding</keyword>
<evidence type="ECO:0000313" key="20">
    <source>
        <dbReference type="Proteomes" id="UP000321676"/>
    </source>
</evidence>
<dbReference type="SUPFAM" id="SSF81653">
    <property type="entry name" value="Calcium ATPase, transduction domain A"/>
    <property type="match status" value="1"/>
</dbReference>
<feature type="binding site" evidence="16">
    <location>
        <position position="511"/>
    </location>
    <ligand>
        <name>Mg(2+)</name>
        <dbReference type="ChEBI" id="CHEBI:18420"/>
    </ligand>
</feature>
<dbReference type="Gene3D" id="3.40.50.1000">
    <property type="entry name" value="HAD superfamily/HAD-like"/>
    <property type="match status" value="1"/>
</dbReference>
<dbReference type="Gene3D" id="2.70.150.10">
    <property type="entry name" value="Calcium-transporting ATPase, cytoplasmic transduction domain A"/>
    <property type="match status" value="1"/>
</dbReference>
<keyword evidence="8 16" id="KW-0547">Nucleotide-binding</keyword>
<evidence type="ECO:0000256" key="9">
    <source>
        <dbReference type="ARBA" id="ARBA00022840"/>
    </source>
</evidence>
<comment type="caution">
    <text evidence="19">The sequence shown here is derived from an EMBL/GenBank/DDBJ whole genome shotgun (WGS) entry which is preliminary data.</text>
</comment>